<dbReference type="SUPFAM" id="SSF75217">
    <property type="entry name" value="alpha/beta knot"/>
    <property type="match status" value="1"/>
</dbReference>
<dbReference type="CDD" id="cd18088">
    <property type="entry name" value="Nep1-like"/>
    <property type="match status" value="1"/>
</dbReference>
<keyword evidence="13" id="KW-1185">Reference proteome</keyword>
<feature type="compositionally biased region" description="Acidic residues" evidence="11">
    <location>
        <begin position="32"/>
        <end position="55"/>
    </location>
</feature>
<dbReference type="OMA" id="VACAKVC"/>
<dbReference type="GO" id="GO:0032040">
    <property type="term" value="C:small-subunit processome"/>
    <property type="evidence" value="ECO:0007669"/>
    <property type="project" value="TreeGrafter"/>
</dbReference>
<dbReference type="KEGG" id="tet:TTHERM_00322910"/>
<dbReference type="HOGENOM" id="CLU_055846_0_0_1"/>
<evidence type="ECO:0000313" key="12">
    <source>
        <dbReference type="EMBL" id="EAR92747.1"/>
    </source>
</evidence>
<dbReference type="InterPro" id="IPR005304">
    <property type="entry name" value="Rbsml_bgen_MeTrfase_EMG1/NEP1"/>
</dbReference>
<dbReference type="AlphaFoldDB" id="Q237J4"/>
<keyword evidence="10" id="KW-0539">Nucleus</keyword>
<keyword evidence="7" id="KW-0949">S-adenosyl-L-methionine</keyword>
<evidence type="ECO:0000313" key="13">
    <source>
        <dbReference type="Proteomes" id="UP000009168"/>
    </source>
</evidence>
<name>Q237J4_TETTS</name>
<dbReference type="RefSeq" id="XP_001012992.1">
    <property type="nucleotide sequence ID" value="XM_001012992.3"/>
</dbReference>
<evidence type="ECO:0000256" key="3">
    <source>
        <dbReference type="ARBA" id="ARBA00022517"/>
    </source>
</evidence>
<dbReference type="GO" id="GO:0070475">
    <property type="term" value="P:rRNA base methylation"/>
    <property type="evidence" value="ECO:0007669"/>
    <property type="project" value="InterPro"/>
</dbReference>
<dbReference type="InterPro" id="IPR029028">
    <property type="entry name" value="Alpha/beta_knot_MTases"/>
</dbReference>
<keyword evidence="4" id="KW-0698">rRNA processing</keyword>
<dbReference type="InParanoid" id="Q237J4"/>
<dbReference type="FunCoup" id="Q237J4">
    <property type="interactions" value="403"/>
</dbReference>
<evidence type="ECO:0000256" key="4">
    <source>
        <dbReference type="ARBA" id="ARBA00022552"/>
    </source>
</evidence>
<dbReference type="OrthoDB" id="269804at2759"/>
<organism evidence="12 13">
    <name type="scientific">Tetrahymena thermophila (strain SB210)</name>
    <dbReference type="NCBI Taxonomy" id="312017"/>
    <lineage>
        <taxon>Eukaryota</taxon>
        <taxon>Sar</taxon>
        <taxon>Alveolata</taxon>
        <taxon>Ciliophora</taxon>
        <taxon>Intramacronucleata</taxon>
        <taxon>Oligohymenophorea</taxon>
        <taxon>Hymenostomatida</taxon>
        <taxon>Tetrahymenina</taxon>
        <taxon>Tetrahymenidae</taxon>
        <taxon>Tetrahymena</taxon>
    </lineage>
</organism>
<evidence type="ECO:0000256" key="1">
    <source>
        <dbReference type="ARBA" id="ARBA00004604"/>
    </source>
</evidence>
<dbReference type="eggNOG" id="KOG3073">
    <property type="taxonomic scope" value="Eukaryota"/>
</dbReference>
<dbReference type="GO" id="GO:0070037">
    <property type="term" value="F:rRNA (pseudouridine) methyltransferase activity"/>
    <property type="evidence" value="ECO:0007669"/>
    <property type="project" value="InterPro"/>
</dbReference>
<evidence type="ECO:0000256" key="5">
    <source>
        <dbReference type="ARBA" id="ARBA00022603"/>
    </source>
</evidence>
<evidence type="ECO:0000256" key="7">
    <source>
        <dbReference type="ARBA" id="ARBA00022691"/>
    </source>
</evidence>
<dbReference type="PANTHER" id="PTHR12636:SF5">
    <property type="entry name" value="RIBOSOMAL RNA SMALL SUBUNIT METHYLTRANSFERASE NEP1"/>
    <property type="match status" value="1"/>
</dbReference>
<evidence type="ECO:0000256" key="10">
    <source>
        <dbReference type="ARBA" id="ARBA00023242"/>
    </source>
</evidence>
<dbReference type="PANTHER" id="PTHR12636">
    <property type="entry name" value="NEP1/MRA1"/>
    <property type="match status" value="1"/>
</dbReference>
<dbReference type="Pfam" id="PF03587">
    <property type="entry name" value="EMG1"/>
    <property type="match status" value="1"/>
</dbReference>
<evidence type="ECO:0000256" key="11">
    <source>
        <dbReference type="SAM" id="MobiDB-lite"/>
    </source>
</evidence>
<keyword evidence="9" id="KW-0694">RNA-binding</keyword>
<evidence type="ECO:0000256" key="6">
    <source>
        <dbReference type="ARBA" id="ARBA00022679"/>
    </source>
</evidence>
<gene>
    <name evidence="12" type="ORF">TTHERM_00322910</name>
</gene>
<proteinExistence type="inferred from homology"/>
<keyword evidence="5 12" id="KW-0489">Methyltransferase</keyword>
<evidence type="ECO:0000256" key="8">
    <source>
        <dbReference type="ARBA" id="ARBA00022730"/>
    </source>
</evidence>
<evidence type="ECO:0000256" key="9">
    <source>
        <dbReference type="ARBA" id="ARBA00022884"/>
    </source>
</evidence>
<dbReference type="Gene3D" id="3.40.1280.10">
    <property type="match status" value="1"/>
</dbReference>
<dbReference type="InterPro" id="IPR029026">
    <property type="entry name" value="tRNA_m1G_MTases_N"/>
</dbReference>
<comment type="subcellular location">
    <subcellularLocation>
        <location evidence="1">Nucleus</location>
        <location evidence="1">Nucleolus</location>
    </subcellularLocation>
</comment>
<keyword evidence="6" id="KW-0808">Transferase</keyword>
<keyword evidence="8" id="KW-0699">rRNA-binding</keyword>
<feature type="compositionally biased region" description="Basic and acidic residues" evidence="11">
    <location>
        <begin position="56"/>
        <end position="83"/>
    </location>
</feature>
<protein>
    <submittedName>
        <fullName evidence="12">EMG1/NEP1 methyltransferase</fullName>
    </submittedName>
</protein>
<sequence length="309" mass="35589">MSGRDRKFNNNKRKQNFNDMKKKKQKQVKEDQYDEEEEEVEAQDLLQDQDESDNDVDLKKATTSSKAEEKDEAEKESEQKATEAEEDNEDFLTKDDVQDKRKVYVILEKCPLETAKLGKDFVLLNSDEHKGYISKKLKKDFSTYRPDIVHHSLLSLMDSPLNKAGLLQVYIHTENNVLIYISPNTKIPRTYKRFAALFAQLLTKLKVRAVQSSETLLKIVKNPVTQHLPSDAMKIGMSTQARLVSFKEYIEKLPKNKPVVYIVGGVSKGNPAMEVDYADEHICISKYGLSAGYCISRMMNCYEQMWNIN</sequence>
<dbReference type="GeneID" id="7829895"/>
<feature type="region of interest" description="Disordered" evidence="11">
    <location>
        <begin position="1"/>
        <end position="93"/>
    </location>
</feature>
<dbReference type="Proteomes" id="UP000009168">
    <property type="component" value="Unassembled WGS sequence"/>
</dbReference>
<dbReference type="EMBL" id="GG662743">
    <property type="protein sequence ID" value="EAR92747.1"/>
    <property type="molecule type" value="Genomic_DNA"/>
</dbReference>
<comment type="similarity">
    <text evidence="2">Belongs to the class IV-like SAM-binding methyltransferase superfamily. RNA methyltransferase NEP1 family.</text>
</comment>
<dbReference type="FunFam" id="3.40.1280.10:FF:000003">
    <property type="entry name" value="Ribosomal RNA small subunit methyltransferase"/>
    <property type="match status" value="1"/>
</dbReference>
<dbReference type="STRING" id="312017.Q237J4"/>
<reference evidence="13" key="1">
    <citation type="journal article" date="2006" name="PLoS Biol.">
        <title>Macronuclear genome sequence of the ciliate Tetrahymena thermophila, a model eukaryote.</title>
        <authorList>
            <person name="Eisen J.A."/>
            <person name="Coyne R.S."/>
            <person name="Wu M."/>
            <person name="Wu D."/>
            <person name="Thiagarajan M."/>
            <person name="Wortman J.R."/>
            <person name="Badger J.H."/>
            <person name="Ren Q."/>
            <person name="Amedeo P."/>
            <person name="Jones K.M."/>
            <person name="Tallon L.J."/>
            <person name="Delcher A.L."/>
            <person name="Salzberg S.L."/>
            <person name="Silva J.C."/>
            <person name="Haas B.J."/>
            <person name="Majoros W.H."/>
            <person name="Farzad M."/>
            <person name="Carlton J.M."/>
            <person name="Smith R.K. Jr."/>
            <person name="Garg J."/>
            <person name="Pearlman R.E."/>
            <person name="Karrer K.M."/>
            <person name="Sun L."/>
            <person name="Manning G."/>
            <person name="Elde N.C."/>
            <person name="Turkewitz A.P."/>
            <person name="Asai D.J."/>
            <person name="Wilkes D.E."/>
            <person name="Wang Y."/>
            <person name="Cai H."/>
            <person name="Collins K."/>
            <person name="Stewart B.A."/>
            <person name="Lee S.R."/>
            <person name="Wilamowska K."/>
            <person name="Weinberg Z."/>
            <person name="Ruzzo W.L."/>
            <person name="Wloga D."/>
            <person name="Gaertig J."/>
            <person name="Frankel J."/>
            <person name="Tsao C.-C."/>
            <person name="Gorovsky M.A."/>
            <person name="Keeling P.J."/>
            <person name="Waller R.F."/>
            <person name="Patron N.J."/>
            <person name="Cherry J.M."/>
            <person name="Stover N.A."/>
            <person name="Krieger C.J."/>
            <person name="del Toro C."/>
            <person name="Ryder H.F."/>
            <person name="Williamson S.C."/>
            <person name="Barbeau R.A."/>
            <person name="Hamilton E.P."/>
            <person name="Orias E."/>
        </authorList>
    </citation>
    <scope>NUCLEOTIDE SEQUENCE [LARGE SCALE GENOMIC DNA]</scope>
    <source>
        <strain evidence="13">SB210</strain>
    </source>
</reference>
<evidence type="ECO:0000256" key="2">
    <source>
        <dbReference type="ARBA" id="ARBA00008115"/>
    </source>
</evidence>
<dbReference type="GO" id="GO:0019843">
    <property type="term" value="F:rRNA binding"/>
    <property type="evidence" value="ECO:0007669"/>
    <property type="project" value="UniProtKB-KW"/>
</dbReference>
<accession>Q237J4</accession>
<feature type="compositionally biased region" description="Basic residues" evidence="11">
    <location>
        <begin position="9"/>
        <end position="26"/>
    </location>
</feature>
<keyword evidence="3" id="KW-0690">Ribosome biogenesis</keyword>